<dbReference type="EMBL" id="CAKOGP040001446">
    <property type="protein sequence ID" value="CAJ1945469.1"/>
    <property type="molecule type" value="Genomic_DNA"/>
</dbReference>
<dbReference type="AlphaFoldDB" id="A0AAD2CT73"/>
<evidence type="ECO:0000313" key="2">
    <source>
        <dbReference type="EMBL" id="CAJ1945469.1"/>
    </source>
</evidence>
<comment type="caution">
    <text evidence="2">The sequence shown here is derived from an EMBL/GenBank/DDBJ whole genome shotgun (WGS) entry which is preliminary data.</text>
</comment>
<dbReference type="Proteomes" id="UP001295423">
    <property type="component" value="Unassembled WGS sequence"/>
</dbReference>
<feature type="transmembrane region" description="Helical" evidence="1">
    <location>
        <begin position="327"/>
        <end position="345"/>
    </location>
</feature>
<name>A0AAD2CT73_9STRA</name>
<accession>A0AAD2CT73</accession>
<keyword evidence="3" id="KW-1185">Reference proteome</keyword>
<organism evidence="2 3">
    <name type="scientific">Cylindrotheca closterium</name>
    <dbReference type="NCBI Taxonomy" id="2856"/>
    <lineage>
        <taxon>Eukaryota</taxon>
        <taxon>Sar</taxon>
        <taxon>Stramenopiles</taxon>
        <taxon>Ochrophyta</taxon>
        <taxon>Bacillariophyta</taxon>
        <taxon>Bacillariophyceae</taxon>
        <taxon>Bacillariophycidae</taxon>
        <taxon>Bacillariales</taxon>
        <taxon>Bacillariaceae</taxon>
        <taxon>Cylindrotheca</taxon>
    </lineage>
</organism>
<sequence>MLNFTTEEVLKRIEPQEYSLALEGPVPGINLLKAWTPPPYKRIFKVDEMYQLFSKECIAMIGDSTDRRAADTLHILLSNRNNVSGIEKYLHDYQDGHIDQTRDNLVDGAIRRKKCYPGTIDNIFLPTYDDLLGYKHHKQKNYTIIVAATGPWNHIGKPKWYTPKETREYVQQVIHHLHNEIPKDILFIWKTSVWSRFGDWNELKDNETINVKGNNYLVHYANQVAKDTIRAINSTRRIVLDFSTEIAPYSFEQRAPTNMAAENDDAVRWHLGPKGRVLFAQMLAWEVARYRKTTLLSPVRMENHSQISNDMPHGSAAEELDSETRTILFFIGVFLIVLYGIKMRWSSWRSRTPR</sequence>
<gene>
    <name evidence="2" type="ORF">CYCCA115_LOCUS9613</name>
</gene>
<proteinExistence type="predicted"/>
<reference evidence="2" key="1">
    <citation type="submission" date="2023-08" db="EMBL/GenBank/DDBJ databases">
        <authorList>
            <person name="Audoor S."/>
            <person name="Bilcke G."/>
        </authorList>
    </citation>
    <scope>NUCLEOTIDE SEQUENCE</scope>
</reference>
<evidence type="ECO:0000256" key="1">
    <source>
        <dbReference type="SAM" id="Phobius"/>
    </source>
</evidence>
<keyword evidence="1" id="KW-0472">Membrane</keyword>
<evidence type="ECO:0000313" key="3">
    <source>
        <dbReference type="Proteomes" id="UP001295423"/>
    </source>
</evidence>
<keyword evidence="1" id="KW-1133">Transmembrane helix</keyword>
<protein>
    <submittedName>
        <fullName evidence="2">Uncharacterized protein</fullName>
    </submittedName>
</protein>
<keyword evidence="1" id="KW-0812">Transmembrane</keyword>